<accession>A0A4R7NUJ7</accession>
<dbReference type="GO" id="GO:0005886">
    <property type="term" value="C:plasma membrane"/>
    <property type="evidence" value="ECO:0007669"/>
    <property type="project" value="UniProtKB-SubCell"/>
</dbReference>
<evidence type="ECO:0000256" key="1">
    <source>
        <dbReference type="ARBA" id="ARBA00004651"/>
    </source>
</evidence>
<dbReference type="InterPro" id="IPR019127">
    <property type="entry name" value="Exosortase"/>
</dbReference>
<feature type="transmembrane region" description="Helical" evidence="8">
    <location>
        <begin position="81"/>
        <end position="98"/>
    </location>
</feature>
<name>A0A4R7NUJ7_9GAMM</name>
<feature type="transmembrane region" description="Helical" evidence="8">
    <location>
        <begin position="299"/>
        <end position="317"/>
    </location>
</feature>
<gene>
    <name evidence="9" type="ORF">DFR24_4702</name>
</gene>
<feature type="transmembrane region" description="Helical" evidence="8">
    <location>
        <begin position="193"/>
        <end position="211"/>
    </location>
</feature>
<feature type="transmembrane region" description="Helical" evidence="8">
    <location>
        <begin position="223"/>
        <end position="244"/>
    </location>
</feature>
<keyword evidence="5" id="KW-0378">Hydrolase</keyword>
<evidence type="ECO:0000256" key="6">
    <source>
        <dbReference type="ARBA" id="ARBA00022989"/>
    </source>
</evidence>
<keyword evidence="2" id="KW-1003">Cell membrane</keyword>
<dbReference type="Pfam" id="PF09721">
    <property type="entry name" value="Exosortase_EpsH"/>
    <property type="match status" value="1"/>
</dbReference>
<comment type="subcellular location">
    <subcellularLocation>
        <location evidence="1">Cell membrane</location>
        <topology evidence="1">Multi-pass membrane protein</topology>
    </subcellularLocation>
</comment>
<evidence type="ECO:0000256" key="4">
    <source>
        <dbReference type="ARBA" id="ARBA00022692"/>
    </source>
</evidence>
<feature type="transmembrane region" description="Helical" evidence="8">
    <location>
        <begin position="52"/>
        <end position="69"/>
    </location>
</feature>
<keyword evidence="10" id="KW-1185">Reference proteome</keyword>
<evidence type="ECO:0000256" key="3">
    <source>
        <dbReference type="ARBA" id="ARBA00022670"/>
    </source>
</evidence>
<dbReference type="NCBIfam" id="TIGR04178">
    <property type="entry name" value="exo_archaeo"/>
    <property type="match status" value="1"/>
</dbReference>
<reference evidence="9 10" key="1">
    <citation type="submission" date="2019-03" db="EMBL/GenBank/DDBJ databases">
        <title>Genomic Encyclopedia of Type Strains, Phase IV (KMG-IV): sequencing the most valuable type-strain genomes for metagenomic binning, comparative biology and taxonomic classification.</title>
        <authorList>
            <person name="Goeker M."/>
        </authorList>
    </citation>
    <scope>NUCLEOTIDE SEQUENCE [LARGE SCALE GENOMIC DNA]</scope>
    <source>
        <strain evidence="9 10">DSM 26377</strain>
    </source>
</reference>
<evidence type="ECO:0000256" key="2">
    <source>
        <dbReference type="ARBA" id="ARBA00022475"/>
    </source>
</evidence>
<dbReference type="NCBIfam" id="NF012182">
    <property type="entry name" value="exosortase_XrtQ"/>
    <property type="match status" value="1"/>
</dbReference>
<comment type="caution">
    <text evidence="9">The sequence shown here is derived from an EMBL/GenBank/DDBJ whole genome shotgun (WGS) entry which is preliminary data.</text>
</comment>
<keyword evidence="3" id="KW-0645">Protease</keyword>
<evidence type="ECO:0000256" key="8">
    <source>
        <dbReference type="SAM" id="Phobius"/>
    </source>
</evidence>
<keyword evidence="4 8" id="KW-0812">Transmembrane</keyword>
<dbReference type="EMBL" id="SOBT01000012">
    <property type="protein sequence ID" value="TDU24432.1"/>
    <property type="molecule type" value="Genomic_DNA"/>
</dbReference>
<proteinExistence type="predicted"/>
<keyword evidence="7 8" id="KW-0472">Membrane</keyword>
<organism evidence="9 10">
    <name type="scientific">Panacagrimonas perspica</name>
    <dbReference type="NCBI Taxonomy" id="381431"/>
    <lineage>
        <taxon>Bacteria</taxon>
        <taxon>Pseudomonadati</taxon>
        <taxon>Pseudomonadota</taxon>
        <taxon>Gammaproteobacteria</taxon>
        <taxon>Nevskiales</taxon>
        <taxon>Nevskiaceae</taxon>
        <taxon>Panacagrimonas</taxon>
    </lineage>
</organism>
<dbReference type="GO" id="GO:0006508">
    <property type="term" value="P:proteolysis"/>
    <property type="evidence" value="ECO:0007669"/>
    <property type="project" value="UniProtKB-KW"/>
</dbReference>
<evidence type="ECO:0000256" key="7">
    <source>
        <dbReference type="ARBA" id="ARBA00023136"/>
    </source>
</evidence>
<feature type="transmembrane region" description="Helical" evidence="8">
    <location>
        <begin position="256"/>
        <end position="275"/>
    </location>
</feature>
<dbReference type="InterPro" id="IPR026392">
    <property type="entry name" value="Exo/Archaeosortase_dom"/>
</dbReference>
<sequence>MAAMSSSVAPSGVQSAPGFGFRLSPAWLHLTLHAIALWPQAGWMWTRLRDGSDDPLGVVAILALTLIVARHGTTLRRSPRPTWMLLATTLLLLAAFATRHLPPLFAALLGVLSLVAALAAWLPSGIARLPLAGLAVLGLPLISSLQFYAGYPLRIVTAELSARVLGAAGVAAERSGASMMVQGQLVIVDAPCSGVQLAWMAYFLACTLAALRDLPDRAFLLRLPLVGALVIVGNIVRNLVLVLLETRPGGLDDASHEAIGLTVLGVVCLLVLRWMRSGAFVEQRAAHAKEPDAAYRSRWMYGAAPALIAAALMAQAARQSTASAFAPRAESLGEWPALWDGMPLRPLALSAVERRFAQRFPGRIGRFDNGGRTVVLREIMAPTRMLHPAVDCYRGLGYEVGAPVLERDSRRRLWRCFVAERAGQRQRVCEQVVDDAGQTFTDASAWYWNALLGRSRGPWLAVTRAEAL</sequence>
<feature type="transmembrane region" description="Helical" evidence="8">
    <location>
        <begin position="129"/>
        <end position="149"/>
    </location>
</feature>
<dbReference type="GO" id="GO:0008233">
    <property type="term" value="F:peptidase activity"/>
    <property type="evidence" value="ECO:0007669"/>
    <property type="project" value="UniProtKB-KW"/>
</dbReference>
<feature type="transmembrane region" description="Helical" evidence="8">
    <location>
        <begin position="104"/>
        <end position="122"/>
    </location>
</feature>
<evidence type="ECO:0000313" key="10">
    <source>
        <dbReference type="Proteomes" id="UP000295341"/>
    </source>
</evidence>
<dbReference type="Proteomes" id="UP000295341">
    <property type="component" value="Unassembled WGS sequence"/>
</dbReference>
<dbReference type="AlphaFoldDB" id="A0A4R7NUJ7"/>
<keyword evidence="6 8" id="KW-1133">Transmembrane helix</keyword>
<evidence type="ECO:0000313" key="9">
    <source>
        <dbReference type="EMBL" id="TDU24432.1"/>
    </source>
</evidence>
<evidence type="ECO:0000256" key="5">
    <source>
        <dbReference type="ARBA" id="ARBA00022801"/>
    </source>
</evidence>
<protein>
    <submittedName>
        <fullName evidence="9">Exosortase/archaeosortase family protein</fullName>
    </submittedName>
</protein>